<dbReference type="InterPro" id="IPR000594">
    <property type="entry name" value="ThiF_NAD_FAD-bd"/>
</dbReference>
<dbReference type="PANTHER" id="PTHR43267">
    <property type="entry name" value="TRNA THREONYLCARBAMOYLADENOSINE DEHYDRATASE"/>
    <property type="match status" value="1"/>
</dbReference>
<keyword evidence="2" id="KW-0808">Transferase</keyword>
<accession>A0ABU3T248</accession>
<proteinExistence type="predicted"/>
<dbReference type="RefSeq" id="WP_316027834.1">
    <property type="nucleotide sequence ID" value="NZ_JAWDIO010000002.1"/>
</dbReference>
<evidence type="ECO:0000259" key="1">
    <source>
        <dbReference type="Pfam" id="PF00899"/>
    </source>
</evidence>
<dbReference type="SUPFAM" id="SSF69572">
    <property type="entry name" value="Activating enzymes of the ubiquitin-like proteins"/>
    <property type="match status" value="1"/>
</dbReference>
<dbReference type="PANTHER" id="PTHR43267:SF1">
    <property type="entry name" value="TRNA THREONYLCARBAMOYLADENOSINE DEHYDRATASE"/>
    <property type="match status" value="1"/>
</dbReference>
<protein>
    <submittedName>
        <fullName evidence="2">ThiF family adenylyltransferase</fullName>
    </submittedName>
</protein>
<dbReference type="EMBL" id="JAWDIO010000002">
    <property type="protein sequence ID" value="MDU0356343.1"/>
    <property type="molecule type" value="Genomic_DNA"/>
</dbReference>
<dbReference type="InterPro" id="IPR035985">
    <property type="entry name" value="Ubiquitin-activating_enz"/>
</dbReference>
<name>A0ABU3T248_9ALTE</name>
<organism evidence="2 3">
    <name type="scientific">Paraglaciecola aquimarina</name>
    <dbReference type="NCBI Taxonomy" id="1235557"/>
    <lineage>
        <taxon>Bacteria</taxon>
        <taxon>Pseudomonadati</taxon>
        <taxon>Pseudomonadota</taxon>
        <taxon>Gammaproteobacteria</taxon>
        <taxon>Alteromonadales</taxon>
        <taxon>Alteromonadaceae</taxon>
        <taxon>Paraglaciecola</taxon>
    </lineage>
</organism>
<dbReference type="Pfam" id="PF00899">
    <property type="entry name" value="ThiF"/>
    <property type="match status" value="1"/>
</dbReference>
<dbReference type="Gene3D" id="3.40.109.10">
    <property type="entry name" value="NADH Oxidase"/>
    <property type="match status" value="1"/>
</dbReference>
<comment type="caution">
    <text evidence="2">The sequence shown here is derived from an EMBL/GenBank/DDBJ whole genome shotgun (WGS) entry which is preliminary data.</text>
</comment>
<gene>
    <name evidence="2" type="ORF">RS130_22820</name>
</gene>
<dbReference type="CDD" id="cd01483">
    <property type="entry name" value="E1_enzyme_family"/>
    <property type="match status" value="1"/>
</dbReference>
<dbReference type="InterPro" id="IPR000415">
    <property type="entry name" value="Nitroreductase-like"/>
</dbReference>
<dbReference type="Proteomes" id="UP001247805">
    <property type="component" value="Unassembled WGS sequence"/>
</dbReference>
<dbReference type="InterPro" id="IPR045886">
    <property type="entry name" value="ThiF/MoeB/HesA"/>
</dbReference>
<dbReference type="Gene3D" id="3.40.50.720">
    <property type="entry name" value="NAD(P)-binding Rossmann-like Domain"/>
    <property type="match status" value="1"/>
</dbReference>
<dbReference type="NCBIfam" id="NF006077">
    <property type="entry name" value="PRK08223.1"/>
    <property type="match status" value="1"/>
</dbReference>
<sequence length="654" mass="74001">MFNYNRAFSRNIGWVSKEEQRLLKYKKVAIAGCGGVGSEHVVTLSRLGIGRFSISDFDEFEVHNFNRQAGAFMSTIDKPKNQVMHDICLDINPNAHIDDFPEGVNESNVDEFLKDVDVYVDGLDFFAMNARLMVFKRCEELGIPVVTAAPMAMGASLLCFMPGSMSFSEYFDLDSCQTEEEKLVKLTIGLSPTMMQRHYLIDPTTTDFINKKVPSTPMGVKFCGGLAGTYVLKILLNRGDVRTAPHGLHFDGYLNTVKKTWRPWGNKNPLQKFMFNQVKKIVLTPQAPLTFDDDMTPIQKVMDGAKWAPSGDNEQCWSFEFTSDMTCTVHGRDTRHSCVYDLQGNASKFAIGALIETAKICASESGHKIEVEQAETSSDENPTYKLSLVADKTVEFDELIPHVRTRCVQRKWMGTKALTDIQKNELINALPEGFSIVWFEPLKLRYQVAKLIYGNAYTRVSMKEAHSHHQKIIDWGKQHSTDKIPDKALGVGPMMRAMMKSALSKDWPQFEFMGKYLAGTVVPRFIMDFMTSIKCSAHFALVAPEECIAETDYMKAGAALQRFWLTTDKLGLGFQPEYTQIIFSEYLRRNVKFTDNLATIKNAREMESLYVELMGDIPVNRVCYFGRVGQSSRPSSRSIRKSLEDLKYIPNKAE</sequence>
<reference evidence="2 3" key="1">
    <citation type="submission" date="2023-10" db="EMBL/GenBank/DDBJ databases">
        <title>Glaciecola aquimarina strain GGW-M5 nov., isolated from a coastal seawater.</title>
        <authorList>
            <person name="Bayburt H."/>
            <person name="Kim J.M."/>
            <person name="Choi B.J."/>
            <person name="Jeon C.O."/>
        </authorList>
    </citation>
    <scope>NUCLEOTIDE SEQUENCE [LARGE SCALE GENOMIC DNA]</scope>
    <source>
        <strain evidence="2 3">KCTC 32108</strain>
    </source>
</reference>
<evidence type="ECO:0000313" key="3">
    <source>
        <dbReference type="Proteomes" id="UP001247805"/>
    </source>
</evidence>
<evidence type="ECO:0000313" key="2">
    <source>
        <dbReference type="EMBL" id="MDU0356343.1"/>
    </source>
</evidence>
<keyword evidence="2" id="KW-0548">Nucleotidyltransferase</keyword>
<feature type="domain" description="THIF-type NAD/FAD binding fold" evidence="1">
    <location>
        <begin position="9"/>
        <end position="259"/>
    </location>
</feature>
<dbReference type="GO" id="GO:0016779">
    <property type="term" value="F:nucleotidyltransferase activity"/>
    <property type="evidence" value="ECO:0007669"/>
    <property type="project" value="UniProtKB-KW"/>
</dbReference>
<keyword evidence="3" id="KW-1185">Reference proteome</keyword>